<reference evidence="19" key="2">
    <citation type="journal article" date="2021" name="PeerJ">
        <title>Extensive microbial diversity within the chicken gut microbiome revealed by metagenomics and culture.</title>
        <authorList>
            <person name="Gilroy R."/>
            <person name="Ravi A."/>
            <person name="Getino M."/>
            <person name="Pursley I."/>
            <person name="Horton D.L."/>
            <person name="Alikhan N.F."/>
            <person name="Baker D."/>
            <person name="Gharbi K."/>
            <person name="Hall N."/>
            <person name="Watson M."/>
            <person name="Adriaenssens E.M."/>
            <person name="Foster-Nyarko E."/>
            <person name="Jarju S."/>
            <person name="Secka A."/>
            <person name="Antonio M."/>
            <person name="Oren A."/>
            <person name="Chaudhuri R.R."/>
            <person name="La Ragione R."/>
            <person name="Hildebrand F."/>
            <person name="Pallen M.J."/>
        </authorList>
    </citation>
    <scope>NUCLEOTIDE SEQUENCE</scope>
    <source>
        <strain evidence="19">13766</strain>
    </source>
</reference>
<gene>
    <name evidence="19" type="ORF">IAA84_12195</name>
</gene>
<evidence type="ECO:0000256" key="3">
    <source>
        <dbReference type="ARBA" id="ARBA00004931"/>
    </source>
</evidence>
<evidence type="ECO:0000256" key="15">
    <source>
        <dbReference type="RuleBase" id="RU004106"/>
    </source>
</evidence>
<evidence type="ECO:0000256" key="1">
    <source>
        <dbReference type="ARBA" id="ARBA00001933"/>
    </source>
</evidence>
<evidence type="ECO:0000256" key="8">
    <source>
        <dbReference type="ARBA" id="ARBA00022679"/>
    </source>
</evidence>
<dbReference type="PANTHER" id="PTHR11825:SF44">
    <property type="entry name" value="BRANCHED-CHAIN-AMINO-ACID AMINOTRANSFERASE"/>
    <property type="match status" value="1"/>
</dbReference>
<feature type="modified residue" description="N6-(pyridoxal phosphate)lysine" evidence="14">
    <location>
        <position position="195"/>
    </location>
</feature>
<keyword evidence="9 16" id="KW-0663">Pyridoxal phosphate</keyword>
<comment type="cofactor">
    <cofactor evidence="1 16">
        <name>pyridoxal 5'-phosphate</name>
        <dbReference type="ChEBI" id="CHEBI:597326"/>
    </cofactor>
</comment>
<accession>A0A9D1G2F8</accession>
<dbReference type="InterPro" id="IPR033939">
    <property type="entry name" value="BCAT_family"/>
</dbReference>
<evidence type="ECO:0000256" key="5">
    <source>
        <dbReference type="ARBA" id="ARBA00009320"/>
    </source>
</evidence>
<evidence type="ECO:0000313" key="20">
    <source>
        <dbReference type="Proteomes" id="UP000824140"/>
    </source>
</evidence>
<dbReference type="EMBL" id="DVJN01000229">
    <property type="protein sequence ID" value="HIS93767.1"/>
    <property type="molecule type" value="Genomic_DNA"/>
</dbReference>
<dbReference type="PROSITE" id="PS00770">
    <property type="entry name" value="AA_TRANSFER_CLASS_4"/>
    <property type="match status" value="1"/>
</dbReference>
<dbReference type="Gene3D" id="3.30.470.10">
    <property type="match status" value="1"/>
</dbReference>
<dbReference type="NCBIfam" id="NF009897">
    <property type="entry name" value="PRK13357.1"/>
    <property type="match status" value="1"/>
</dbReference>
<keyword evidence="10 17" id="KW-0100">Branched-chain amino acid biosynthesis</keyword>
<organism evidence="19 20">
    <name type="scientific">Candidatus Alectryocaccomicrobium excrementavium</name>
    <dbReference type="NCBI Taxonomy" id="2840668"/>
    <lineage>
        <taxon>Bacteria</taxon>
        <taxon>Bacillati</taxon>
        <taxon>Bacillota</taxon>
        <taxon>Clostridia</taxon>
        <taxon>Candidatus Alectryocaccomicrobium</taxon>
    </lineage>
</organism>
<evidence type="ECO:0000256" key="18">
    <source>
        <dbReference type="RuleBase" id="RU004519"/>
    </source>
</evidence>
<evidence type="ECO:0000256" key="4">
    <source>
        <dbReference type="ARBA" id="ARBA00005072"/>
    </source>
</evidence>
<evidence type="ECO:0000256" key="14">
    <source>
        <dbReference type="PIRSR" id="PIRSR006468-1"/>
    </source>
</evidence>
<dbReference type="InterPro" id="IPR018300">
    <property type="entry name" value="Aminotrans_IV_CS"/>
</dbReference>
<evidence type="ECO:0000256" key="12">
    <source>
        <dbReference type="ARBA" id="ARBA00048798"/>
    </source>
</evidence>
<dbReference type="GO" id="GO:0009082">
    <property type="term" value="P:branched-chain amino acid biosynthetic process"/>
    <property type="evidence" value="ECO:0007669"/>
    <property type="project" value="UniProtKB-KW"/>
</dbReference>
<proteinExistence type="inferred from homology"/>
<protein>
    <recommendedName>
        <fullName evidence="17">Branched-chain-amino-acid aminotransferase</fullName>
        <ecNumber evidence="17">2.6.1.42</ecNumber>
    </recommendedName>
</protein>
<evidence type="ECO:0000256" key="17">
    <source>
        <dbReference type="RuleBase" id="RU004517"/>
    </source>
</evidence>
<evidence type="ECO:0000256" key="10">
    <source>
        <dbReference type="ARBA" id="ARBA00023304"/>
    </source>
</evidence>
<evidence type="ECO:0000256" key="2">
    <source>
        <dbReference type="ARBA" id="ARBA00004824"/>
    </source>
</evidence>
<dbReference type="InterPro" id="IPR043131">
    <property type="entry name" value="BCAT-like_N"/>
</dbReference>
<dbReference type="NCBIfam" id="TIGR01123">
    <property type="entry name" value="ilvE_II"/>
    <property type="match status" value="1"/>
</dbReference>
<dbReference type="InterPro" id="IPR043132">
    <property type="entry name" value="BCAT-like_C"/>
</dbReference>
<comment type="caution">
    <text evidence="19">The sequence shown here is derived from an EMBL/GenBank/DDBJ whole genome shotgun (WGS) entry which is preliminary data.</text>
</comment>
<dbReference type="GO" id="GO:0008652">
    <property type="term" value="P:amino acid biosynthetic process"/>
    <property type="evidence" value="ECO:0007669"/>
    <property type="project" value="UniProtKB-KW"/>
</dbReference>
<dbReference type="InterPro" id="IPR005786">
    <property type="entry name" value="B_amino_transII"/>
</dbReference>
<comment type="pathway">
    <text evidence="3 18">Amino-acid biosynthesis; L-valine biosynthesis; L-valine from pyruvate: step 4/4.</text>
</comment>
<dbReference type="SUPFAM" id="SSF56752">
    <property type="entry name" value="D-aminoacid aminotransferase-like PLP-dependent enzymes"/>
    <property type="match status" value="1"/>
</dbReference>
<dbReference type="InterPro" id="IPR001544">
    <property type="entry name" value="Aminotrans_IV"/>
</dbReference>
<dbReference type="InterPro" id="IPR036038">
    <property type="entry name" value="Aminotransferase-like"/>
</dbReference>
<evidence type="ECO:0000256" key="16">
    <source>
        <dbReference type="RuleBase" id="RU004516"/>
    </source>
</evidence>
<evidence type="ECO:0000256" key="11">
    <source>
        <dbReference type="ARBA" id="ARBA00048212"/>
    </source>
</evidence>
<evidence type="ECO:0000256" key="6">
    <source>
        <dbReference type="ARBA" id="ARBA00022576"/>
    </source>
</evidence>
<evidence type="ECO:0000313" key="19">
    <source>
        <dbReference type="EMBL" id="HIS93767.1"/>
    </source>
</evidence>
<reference evidence="19" key="1">
    <citation type="submission" date="2020-10" db="EMBL/GenBank/DDBJ databases">
        <authorList>
            <person name="Gilroy R."/>
        </authorList>
    </citation>
    <scope>NUCLEOTIDE SEQUENCE</scope>
    <source>
        <strain evidence="19">13766</strain>
    </source>
</reference>
<evidence type="ECO:0000256" key="13">
    <source>
        <dbReference type="ARBA" id="ARBA00049229"/>
    </source>
</evidence>
<dbReference type="Pfam" id="PF01063">
    <property type="entry name" value="Aminotran_4"/>
    <property type="match status" value="1"/>
</dbReference>
<comment type="similarity">
    <text evidence="5 15">Belongs to the class-IV pyridoxal-phosphate-dependent aminotransferase family.</text>
</comment>
<keyword evidence="8 17" id="KW-0808">Transferase</keyword>
<comment type="catalytic activity">
    <reaction evidence="11 17">
        <text>L-valine + 2-oxoglutarate = 3-methyl-2-oxobutanoate + L-glutamate</text>
        <dbReference type="Rhea" id="RHEA:24813"/>
        <dbReference type="ChEBI" id="CHEBI:11851"/>
        <dbReference type="ChEBI" id="CHEBI:16810"/>
        <dbReference type="ChEBI" id="CHEBI:29985"/>
        <dbReference type="ChEBI" id="CHEBI:57762"/>
        <dbReference type="EC" id="2.6.1.42"/>
    </reaction>
</comment>
<dbReference type="AlphaFoldDB" id="A0A9D1G2F8"/>
<comment type="pathway">
    <text evidence="2 18">Amino-acid biosynthesis; L-isoleucine biosynthesis; L-isoleucine from 2-oxobutanoate: step 4/4.</text>
</comment>
<dbReference type="Gene3D" id="3.20.10.10">
    <property type="entry name" value="D-amino Acid Aminotransferase, subunit A, domain 2"/>
    <property type="match status" value="1"/>
</dbReference>
<dbReference type="PIRSF" id="PIRSF006468">
    <property type="entry name" value="BCAT1"/>
    <property type="match status" value="1"/>
</dbReference>
<evidence type="ECO:0000256" key="7">
    <source>
        <dbReference type="ARBA" id="ARBA00022605"/>
    </source>
</evidence>
<sequence>MQEIRFIPCKAFKEKPADETKLGFGKKFTDYRFVMDYYDGAWQDARIEPNEPFQLDAATSVLHYGQAIFEGLKCYRREDGGLQIFRAKDNFARMNRSADRLAIPLFDEELALKGLIELLKIEKDWVPHAEGTSLYIRPTIISMDPFLGVSAGKYYKFYIILSPSGAYYASGLAPVGIYVEDKYVRAVRGGLGFAKTAANYAASIKAGEIAKKRGYAQVLWLDGVEQKYVEEVGSMNMFFIIDGVIVTPALNGSILAGITRDSILKLAADMGYKVEERRLSIDEVFEAARNGKLDEAFGSGTAAVVSPVNELCREDEVVRIGDGNIGPITQKLYDTLTGIQFGKGEDKFGWVTRI</sequence>
<dbReference type="EC" id="2.6.1.42" evidence="17"/>
<evidence type="ECO:0000256" key="9">
    <source>
        <dbReference type="ARBA" id="ARBA00022898"/>
    </source>
</evidence>
<comment type="pathway">
    <text evidence="4 18">Amino-acid biosynthesis; L-leucine biosynthesis; L-leucine from 3-methyl-2-oxobutanoate: step 4/4.</text>
</comment>
<keyword evidence="7 17" id="KW-0028">Amino-acid biosynthesis</keyword>
<comment type="catalytic activity">
    <reaction evidence="13 17">
        <text>L-leucine + 2-oxoglutarate = 4-methyl-2-oxopentanoate + L-glutamate</text>
        <dbReference type="Rhea" id="RHEA:18321"/>
        <dbReference type="ChEBI" id="CHEBI:16810"/>
        <dbReference type="ChEBI" id="CHEBI:17865"/>
        <dbReference type="ChEBI" id="CHEBI:29985"/>
        <dbReference type="ChEBI" id="CHEBI:57427"/>
        <dbReference type="EC" id="2.6.1.42"/>
    </reaction>
</comment>
<keyword evidence="6 17" id="KW-0032">Aminotransferase</keyword>
<dbReference type="CDD" id="cd01557">
    <property type="entry name" value="BCAT_beta_family"/>
    <property type="match status" value="1"/>
</dbReference>
<dbReference type="GO" id="GO:0004084">
    <property type="term" value="F:branched-chain-amino-acid transaminase activity"/>
    <property type="evidence" value="ECO:0007669"/>
    <property type="project" value="UniProtKB-EC"/>
</dbReference>
<comment type="catalytic activity">
    <reaction evidence="12 17">
        <text>L-isoleucine + 2-oxoglutarate = (S)-3-methyl-2-oxopentanoate + L-glutamate</text>
        <dbReference type="Rhea" id="RHEA:24801"/>
        <dbReference type="ChEBI" id="CHEBI:16810"/>
        <dbReference type="ChEBI" id="CHEBI:29985"/>
        <dbReference type="ChEBI" id="CHEBI:35146"/>
        <dbReference type="ChEBI" id="CHEBI:58045"/>
        <dbReference type="EC" id="2.6.1.42"/>
    </reaction>
</comment>
<dbReference type="Proteomes" id="UP000824140">
    <property type="component" value="Unassembled WGS sequence"/>
</dbReference>
<dbReference type="PANTHER" id="PTHR11825">
    <property type="entry name" value="SUBGROUP IIII AMINOTRANSFERASE"/>
    <property type="match status" value="1"/>
</dbReference>
<name>A0A9D1G2F8_9FIRM</name>